<keyword evidence="2" id="KW-1185">Reference proteome</keyword>
<evidence type="ECO:0008006" key="3">
    <source>
        <dbReference type="Google" id="ProtNLM"/>
    </source>
</evidence>
<sequence>MTSTAPVTQIIHLGFEQNPDAKLDDTGLWAEALDACESPGLQRLYWARSLEHPEHVELHLVRQSISQHQDWLNSASHRAFLAILGKLSVRVKTTRHAQMKSWTPTDHSLARGAPFTGTAIYYNTTEVWNDYAWPLWTHIVRHIDGCLGCSGGPLLEPVVTMPGPLSVSLSGKGEQKRFETGYVVYVGWETTEKHHVYHHTEHFKQFGNVLRCGNEGFAEYGHVVFEGSREKGIGKGTRL</sequence>
<name>A0A6A6C0W9_ZASCE</name>
<organism evidence="1 2">
    <name type="scientific">Zasmidium cellare ATCC 36951</name>
    <dbReference type="NCBI Taxonomy" id="1080233"/>
    <lineage>
        <taxon>Eukaryota</taxon>
        <taxon>Fungi</taxon>
        <taxon>Dikarya</taxon>
        <taxon>Ascomycota</taxon>
        <taxon>Pezizomycotina</taxon>
        <taxon>Dothideomycetes</taxon>
        <taxon>Dothideomycetidae</taxon>
        <taxon>Mycosphaerellales</taxon>
        <taxon>Mycosphaerellaceae</taxon>
        <taxon>Zasmidium</taxon>
    </lineage>
</organism>
<protein>
    <recommendedName>
        <fullName evidence="3">ABM domain-containing protein</fullName>
    </recommendedName>
</protein>
<evidence type="ECO:0000313" key="1">
    <source>
        <dbReference type="EMBL" id="KAF2160707.1"/>
    </source>
</evidence>
<dbReference type="Gene3D" id="3.30.70.100">
    <property type="match status" value="2"/>
</dbReference>
<dbReference type="InterPro" id="IPR011008">
    <property type="entry name" value="Dimeric_a/b-barrel"/>
</dbReference>
<dbReference type="RefSeq" id="XP_033661596.1">
    <property type="nucleotide sequence ID" value="XM_033809201.1"/>
</dbReference>
<gene>
    <name evidence="1" type="ORF">M409DRAFT_28845</name>
</gene>
<dbReference type="OrthoDB" id="3830579at2759"/>
<dbReference type="AlphaFoldDB" id="A0A6A6C0W9"/>
<proteinExistence type="predicted"/>
<reference evidence="1" key="1">
    <citation type="journal article" date="2020" name="Stud. Mycol.">
        <title>101 Dothideomycetes genomes: a test case for predicting lifestyles and emergence of pathogens.</title>
        <authorList>
            <person name="Haridas S."/>
            <person name="Albert R."/>
            <person name="Binder M."/>
            <person name="Bloem J."/>
            <person name="Labutti K."/>
            <person name="Salamov A."/>
            <person name="Andreopoulos B."/>
            <person name="Baker S."/>
            <person name="Barry K."/>
            <person name="Bills G."/>
            <person name="Bluhm B."/>
            <person name="Cannon C."/>
            <person name="Castanera R."/>
            <person name="Culley D."/>
            <person name="Daum C."/>
            <person name="Ezra D."/>
            <person name="Gonzalez J."/>
            <person name="Henrissat B."/>
            <person name="Kuo A."/>
            <person name="Liang C."/>
            <person name="Lipzen A."/>
            <person name="Lutzoni F."/>
            <person name="Magnuson J."/>
            <person name="Mondo S."/>
            <person name="Nolan M."/>
            <person name="Ohm R."/>
            <person name="Pangilinan J."/>
            <person name="Park H.-J."/>
            <person name="Ramirez L."/>
            <person name="Alfaro M."/>
            <person name="Sun H."/>
            <person name="Tritt A."/>
            <person name="Yoshinaga Y."/>
            <person name="Zwiers L.-H."/>
            <person name="Turgeon B."/>
            <person name="Goodwin S."/>
            <person name="Spatafora J."/>
            <person name="Crous P."/>
            <person name="Grigoriev I."/>
        </authorList>
    </citation>
    <scope>NUCLEOTIDE SEQUENCE</scope>
    <source>
        <strain evidence="1">ATCC 36951</strain>
    </source>
</reference>
<accession>A0A6A6C0W9</accession>
<evidence type="ECO:0000313" key="2">
    <source>
        <dbReference type="Proteomes" id="UP000799537"/>
    </source>
</evidence>
<dbReference type="GeneID" id="54562473"/>
<dbReference type="EMBL" id="ML993624">
    <property type="protein sequence ID" value="KAF2160707.1"/>
    <property type="molecule type" value="Genomic_DNA"/>
</dbReference>
<dbReference type="Proteomes" id="UP000799537">
    <property type="component" value="Unassembled WGS sequence"/>
</dbReference>
<dbReference type="SUPFAM" id="SSF54909">
    <property type="entry name" value="Dimeric alpha+beta barrel"/>
    <property type="match status" value="1"/>
</dbReference>